<evidence type="ECO:0000256" key="1">
    <source>
        <dbReference type="ARBA" id="ARBA00008857"/>
    </source>
</evidence>
<dbReference type="PROSITE" id="PS51900">
    <property type="entry name" value="CB"/>
    <property type="match status" value="1"/>
</dbReference>
<keyword evidence="2" id="KW-0229">DNA integration</keyword>
<keyword evidence="3 5" id="KW-0238">DNA-binding</keyword>
<dbReference type="InterPro" id="IPR050808">
    <property type="entry name" value="Phage_Integrase"/>
</dbReference>
<dbReference type="InterPro" id="IPR044068">
    <property type="entry name" value="CB"/>
</dbReference>
<protein>
    <recommendedName>
        <fullName evidence="10">Tyr recombinase domain-containing protein</fullName>
    </recommendedName>
</protein>
<feature type="domain" description="Core-binding (CB)" evidence="7">
    <location>
        <begin position="57"/>
        <end position="137"/>
    </location>
</feature>
<dbReference type="InterPro" id="IPR002104">
    <property type="entry name" value="Integrase_catalytic"/>
</dbReference>
<sequence>MMPRLFLVGRVWHYRFQADGRRWQRSTGETVRRRAEIVAAQAAEDARRAALGLEPIPTLRELVRQWIAVHELVVSASHLKGMYEFGRLHLYDLGELKIDVISTSRVEAARAQHLRGHSPTTANHWLRLLRLLFRWAVRRRLIAEVSWTVKPIKTQKRPRAILPAAHALEWLAAVDQQGRPSASCGIRLMLGLGLREAEVRTARWEWIDWERQTYTPGRTKGREAAPVPLPDWLAAYLQSKRAENPPANSTYH</sequence>
<evidence type="ECO:0000256" key="4">
    <source>
        <dbReference type="ARBA" id="ARBA00023172"/>
    </source>
</evidence>
<dbReference type="InterPro" id="IPR010998">
    <property type="entry name" value="Integrase_recombinase_N"/>
</dbReference>
<dbReference type="SUPFAM" id="SSF56349">
    <property type="entry name" value="DNA breaking-rejoining enzymes"/>
    <property type="match status" value="1"/>
</dbReference>
<name>A0ABZ0WRX8_9BURK</name>
<dbReference type="Gene3D" id="1.10.150.130">
    <property type="match status" value="1"/>
</dbReference>
<dbReference type="InterPro" id="IPR013762">
    <property type="entry name" value="Integrase-like_cat_sf"/>
</dbReference>
<dbReference type="Proteomes" id="UP001325479">
    <property type="component" value="Chromosome"/>
</dbReference>
<dbReference type="PANTHER" id="PTHR30629:SF2">
    <property type="entry name" value="PROPHAGE INTEGRASE INTS-RELATED"/>
    <property type="match status" value="1"/>
</dbReference>
<dbReference type="PANTHER" id="PTHR30629">
    <property type="entry name" value="PROPHAGE INTEGRASE"/>
    <property type="match status" value="1"/>
</dbReference>
<keyword evidence="9" id="KW-1185">Reference proteome</keyword>
<dbReference type="Gene3D" id="1.10.443.10">
    <property type="entry name" value="Intergrase catalytic core"/>
    <property type="match status" value="1"/>
</dbReference>
<keyword evidence="4" id="KW-0233">DNA recombination</keyword>
<feature type="domain" description="Tyr recombinase" evidence="6">
    <location>
        <begin position="156"/>
        <end position="252"/>
    </location>
</feature>
<dbReference type="EMBL" id="CP139965">
    <property type="protein sequence ID" value="WQD80153.1"/>
    <property type="molecule type" value="Genomic_DNA"/>
</dbReference>
<gene>
    <name evidence="8" type="ORF">U0042_10965</name>
</gene>
<proteinExistence type="inferred from homology"/>
<comment type="similarity">
    <text evidence="1">Belongs to the 'phage' integrase family.</text>
</comment>
<evidence type="ECO:0000259" key="6">
    <source>
        <dbReference type="PROSITE" id="PS51898"/>
    </source>
</evidence>
<accession>A0ABZ0WRX8</accession>
<evidence type="ECO:0000313" key="8">
    <source>
        <dbReference type="EMBL" id="WQD80153.1"/>
    </source>
</evidence>
<evidence type="ECO:0000256" key="3">
    <source>
        <dbReference type="ARBA" id="ARBA00023125"/>
    </source>
</evidence>
<evidence type="ECO:0000256" key="5">
    <source>
        <dbReference type="PROSITE-ProRule" id="PRU01248"/>
    </source>
</evidence>
<evidence type="ECO:0008006" key="10">
    <source>
        <dbReference type="Google" id="ProtNLM"/>
    </source>
</evidence>
<dbReference type="PROSITE" id="PS51898">
    <property type="entry name" value="TYR_RECOMBINASE"/>
    <property type="match status" value="1"/>
</dbReference>
<dbReference type="InterPro" id="IPR011010">
    <property type="entry name" value="DNA_brk_join_enz"/>
</dbReference>
<reference evidence="8 9" key="1">
    <citation type="submission" date="2023-12" db="EMBL/GenBank/DDBJ databases">
        <title>Genome sequencing and assembly of bacterial species from a model synthetic community.</title>
        <authorList>
            <person name="Hogle S.L."/>
        </authorList>
    </citation>
    <scope>NUCLEOTIDE SEQUENCE [LARGE SCALE GENOMIC DNA]</scope>
    <source>
        <strain evidence="8 9">HAMBI 2494</strain>
    </source>
</reference>
<evidence type="ECO:0000259" key="7">
    <source>
        <dbReference type="PROSITE" id="PS51900"/>
    </source>
</evidence>
<organism evidence="8 9">
    <name type="scientific">Paraburkholderia kururiensis</name>
    <dbReference type="NCBI Taxonomy" id="984307"/>
    <lineage>
        <taxon>Bacteria</taxon>
        <taxon>Pseudomonadati</taxon>
        <taxon>Pseudomonadota</taxon>
        <taxon>Betaproteobacteria</taxon>
        <taxon>Burkholderiales</taxon>
        <taxon>Burkholderiaceae</taxon>
        <taxon>Paraburkholderia</taxon>
    </lineage>
</organism>
<evidence type="ECO:0000256" key="2">
    <source>
        <dbReference type="ARBA" id="ARBA00022908"/>
    </source>
</evidence>
<evidence type="ECO:0000313" key="9">
    <source>
        <dbReference type="Proteomes" id="UP001325479"/>
    </source>
</evidence>
<dbReference type="RefSeq" id="WP_114810824.1">
    <property type="nucleotide sequence ID" value="NZ_CP139965.1"/>
</dbReference>